<keyword evidence="3" id="KW-0254">Endocytosis</keyword>
<gene>
    <name evidence="9" type="ORF">HF086_002537</name>
</gene>
<feature type="compositionally biased region" description="Low complexity" evidence="6">
    <location>
        <begin position="680"/>
        <end position="694"/>
    </location>
</feature>
<dbReference type="InterPro" id="IPR003123">
    <property type="entry name" value="VPS9"/>
</dbReference>
<keyword evidence="4" id="KW-0344">Guanine-nucleotide releasing factor</keyword>
<keyword evidence="5" id="KW-0472">Membrane</keyword>
<feature type="region of interest" description="Disordered" evidence="6">
    <location>
        <begin position="1075"/>
        <end position="1098"/>
    </location>
</feature>
<feature type="compositionally biased region" description="Polar residues" evidence="6">
    <location>
        <begin position="622"/>
        <end position="633"/>
    </location>
</feature>
<evidence type="ECO:0000313" key="10">
    <source>
        <dbReference type="Proteomes" id="UP000814243"/>
    </source>
</evidence>
<dbReference type="Pfam" id="PF00616">
    <property type="entry name" value="RasGAP"/>
    <property type="match status" value="1"/>
</dbReference>
<feature type="compositionally biased region" description="Low complexity" evidence="6">
    <location>
        <begin position="862"/>
        <end position="879"/>
    </location>
</feature>
<dbReference type="InterPro" id="IPR037191">
    <property type="entry name" value="VPS9_dom_sf"/>
</dbReference>
<feature type="domain" description="Ras-GAP" evidence="7">
    <location>
        <begin position="149"/>
        <end position="356"/>
    </location>
</feature>
<feature type="region of interest" description="Disordered" evidence="6">
    <location>
        <begin position="842"/>
        <end position="880"/>
    </location>
</feature>
<comment type="similarity">
    <text evidence="2">Belongs to the GAPVD1 family.</text>
</comment>
<dbReference type="AlphaFoldDB" id="A0A922M4I9"/>
<dbReference type="SUPFAM" id="SSF48350">
    <property type="entry name" value="GTPase activation domain, GAP"/>
    <property type="match status" value="1"/>
</dbReference>
<protein>
    <submittedName>
        <fullName evidence="9">Uncharacterized protein</fullName>
    </submittedName>
</protein>
<dbReference type="SUPFAM" id="SSF109993">
    <property type="entry name" value="VPS9 domain"/>
    <property type="match status" value="1"/>
</dbReference>
<feature type="compositionally biased region" description="Polar residues" evidence="6">
    <location>
        <begin position="442"/>
        <end position="453"/>
    </location>
</feature>
<dbReference type="SMART" id="SM00167">
    <property type="entry name" value="VPS9"/>
    <property type="match status" value="1"/>
</dbReference>
<dbReference type="Pfam" id="PF02204">
    <property type="entry name" value="VPS9"/>
    <property type="match status" value="1"/>
</dbReference>
<feature type="domain" description="VPS9" evidence="8">
    <location>
        <begin position="1103"/>
        <end position="1242"/>
    </location>
</feature>
<evidence type="ECO:0000256" key="1">
    <source>
        <dbReference type="ARBA" id="ARBA00004170"/>
    </source>
</evidence>
<dbReference type="Gene3D" id="1.20.1050.80">
    <property type="entry name" value="VPS9 domain"/>
    <property type="match status" value="1"/>
</dbReference>
<evidence type="ECO:0000256" key="2">
    <source>
        <dbReference type="ARBA" id="ARBA00008489"/>
    </source>
</evidence>
<evidence type="ECO:0000313" key="9">
    <source>
        <dbReference type="EMBL" id="KAH9629601.1"/>
    </source>
</evidence>
<feature type="region of interest" description="Disordered" evidence="6">
    <location>
        <begin position="506"/>
        <end position="557"/>
    </location>
</feature>
<comment type="subcellular location">
    <subcellularLocation>
        <location evidence="1">Membrane</location>
        <topology evidence="1">Peripheral membrane protein</topology>
    </subcellularLocation>
</comment>
<dbReference type="GO" id="GO:0005085">
    <property type="term" value="F:guanyl-nucleotide exchange factor activity"/>
    <property type="evidence" value="ECO:0007669"/>
    <property type="project" value="UniProtKB-KW"/>
</dbReference>
<dbReference type="GO" id="GO:0005829">
    <property type="term" value="C:cytosol"/>
    <property type="evidence" value="ECO:0007669"/>
    <property type="project" value="TreeGrafter"/>
</dbReference>
<feature type="compositionally biased region" description="Low complexity" evidence="6">
    <location>
        <begin position="454"/>
        <end position="476"/>
    </location>
</feature>
<dbReference type="Proteomes" id="UP000814243">
    <property type="component" value="Unassembled WGS sequence"/>
</dbReference>
<dbReference type="PANTHER" id="PTHR23101:SF25">
    <property type="entry name" value="GTPASE-ACTIVATING PROTEIN AND VPS9 DOMAIN-CONTAINING PROTEIN 1"/>
    <property type="match status" value="1"/>
</dbReference>
<dbReference type="GO" id="GO:0030139">
    <property type="term" value="C:endocytic vesicle"/>
    <property type="evidence" value="ECO:0007669"/>
    <property type="project" value="TreeGrafter"/>
</dbReference>
<feature type="region of interest" description="Disordered" evidence="6">
    <location>
        <begin position="679"/>
        <end position="767"/>
    </location>
</feature>
<dbReference type="InterPro" id="IPR008936">
    <property type="entry name" value="Rho_GTPase_activation_prot"/>
</dbReference>
<proteinExistence type="inferred from homology"/>
<dbReference type="GO" id="GO:0031267">
    <property type="term" value="F:small GTPase binding"/>
    <property type="evidence" value="ECO:0007669"/>
    <property type="project" value="TreeGrafter"/>
</dbReference>
<reference evidence="9" key="1">
    <citation type="journal article" date="2021" name="G3 (Bethesda)">
        <title>Genome and transcriptome analysis of the beet armyworm Spodoptera exigua reveals targets for pest control. .</title>
        <authorList>
            <person name="Simon S."/>
            <person name="Breeschoten T."/>
            <person name="Jansen H.J."/>
            <person name="Dirks R.P."/>
            <person name="Schranz M.E."/>
            <person name="Ros V.I.D."/>
        </authorList>
    </citation>
    <scope>NUCLEOTIDE SEQUENCE</scope>
    <source>
        <strain evidence="9">TB_SE_WUR_2020</strain>
    </source>
</reference>
<evidence type="ECO:0000259" key="8">
    <source>
        <dbReference type="PROSITE" id="PS51205"/>
    </source>
</evidence>
<feature type="compositionally biased region" description="Low complexity" evidence="6">
    <location>
        <begin position="545"/>
        <end position="557"/>
    </location>
</feature>
<evidence type="ECO:0000256" key="4">
    <source>
        <dbReference type="ARBA" id="ARBA00022658"/>
    </source>
</evidence>
<dbReference type="GO" id="GO:0006897">
    <property type="term" value="P:endocytosis"/>
    <property type="evidence" value="ECO:0007669"/>
    <property type="project" value="UniProtKB-KW"/>
</dbReference>
<name>A0A922M4I9_SPOEX</name>
<dbReference type="PANTHER" id="PTHR23101">
    <property type="entry name" value="RAB GDP/GTP EXCHANGE FACTOR"/>
    <property type="match status" value="1"/>
</dbReference>
<dbReference type="Gene3D" id="1.10.506.10">
    <property type="entry name" value="GTPase Activation - p120gap, domain 1"/>
    <property type="match status" value="1"/>
</dbReference>
<evidence type="ECO:0000256" key="3">
    <source>
        <dbReference type="ARBA" id="ARBA00022583"/>
    </source>
</evidence>
<feature type="compositionally biased region" description="Polar residues" evidence="6">
    <location>
        <begin position="744"/>
        <end position="756"/>
    </location>
</feature>
<dbReference type="InterPro" id="IPR001936">
    <property type="entry name" value="RasGAP_dom"/>
</dbReference>
<feature type="region of interest" description="Disordered" evidence="6">
    <location>
        <begin position="949"/>
        <end position="1023"/>
    </location>
</feature>
<dbReference type="GO" id="GO:0016020">
    <property type="term" value="C:membrane"/>
    <property type="evidence" value="ECO:0007669"/>
    <property type="project" value="UniProtKB-SubCell"/>
</dbReference>
<dbReference type="PROSITE" id="PS51205">
    <property type="entry name" value="VPS9"/>
    <property type="match status" value="1"/>
</dbReference>
<feature type="compositionally biased region" description="Basic and acidic residues" evidence="6">
    <location>
        <begin position="1013"/>
        <end position="1023"/>
    </location>
</feature>
<accession>A0A922M4I9</accession>
<dbReference type="EMBL" id="JACEFF010000859">
    <property type="protein sequence ID" value="KAH9629601.1"/>
    <property type="molecule type" value="Genomic_DNA"/>
</dbReference>
<feature type="region of interest" description="Disordered" evidence="6">
    <location>
        <begin position="442"/>
        <end position="476"/>
    </location>
</feature>
<feature type="region of interest" description="Disordered" evidence="6">
    <location>
        <begin position="619"/>
        <end position="660"/>
    </location>
</feature>
<dbReference type="PROSITE" id="PS50018">
    <property type="entry name" value="RAS_GTPASE_ACTIV_2"/>
    <property type="match status" value="1"/>
</dbReference>
<feature type="compositionally biased region" description="Polar residues" evidence="6">
    <location>
        <begin position="850"/>
        <end position="861"/>
    </location>
</feature>
<evidence type="ECO:0000256" key="6">
    <source>
        <dbReference type="SAM" id="MobiDB-lite"/>
    </source>
</evidence>
<sequence>MMQSTSEGCMNIAELANQLRREKIFINSERQLLQKLNEDVEKRALELLQVAWICLQQRQNLTNLITSRCDADSIAYCQRASHLERAIFVDAFKVLKYKEATALGELLGWLRESPHLVSLCLLLGEDNIPPSLPVALMSGLYGSCRSASDRTRFLAVIRSLIKHQMAPSSDPRKFFRTGKCALSSLYAVYRDGHTPARQFLVAVLQNPVMAVLHEDEFFLDIDPDKAMERFSPADRTKKFGQPNSQEYAAKVARYRKWTIQSLYNLTTKFIVALREHWPNFPSTIAWIVQQIVHLLKQHSRTSEREVHAICTDLIMNHFICPAIVNPEAHGVVEVPVSYIARFNLIQIAQIIQMLCLAKFQEVDAKVRDVYLKFERSCVWTLIDNVTSEAWSCAPTPAQPHAHAETPRVATDAYLHTTVALFTPHDAQLLITFLRRISSKLNNNTPSVTSDEQPSGSAVAEAAALSSETSSESSSNGEACASRLAALLQTSEPNYRSRLHDLLKKMPDLSKYRPTSPPESKDPSPVENGHSSKRSILAKVQRPRLPRSASSNSSLASASLVPESKVLECYYGGSEAGDADENGSALAVAGPGAPVQKRTRFSVSHDEVSLGNTSDNLEAVSEAASNHSVTSSLELETEDQNDNLSDMNAPDASETASESAWSMDVLASDSDRNTEVMTCYATSAPESPSTSAPVALPGDLFDYVPPNNGPQTESTLDANSQSDATSQWVDDSFPAPHHSPERPYPSTSKYDLPSTSKPYPENDMMDQSLNSSESSFNAMYGGRFDSGIDAERAESESRSAITDLMTRMSSATISTSANLVNNITSRIVKSEIRTSIVSISSSKIEKKREGTSNMSLSTLSVNSAETSASDKSSSQDVNSDIVTERRVSPPPIKNVSTGAIPKSISFDATAEKSQRRRIGEDGLVGNLDELKNNVKRSGGNLLHKIKMFRQKGRSHTHHNGEDHNVKLAEEEARSDDGSRPELAAGESSEEILAKYRRKCSTESTGSKHKRSQRRISDVPDAEMDRSEGVVDLNDPEVFNSMKRKLRIVLSNPDLHCVEFVPNTDRADPRGVVVVRSRGGGGARAGPAGPRRRAAQARQEAPCTSTAARVLSEHIRRVSSVTSARSLGVPAAHRWAAPYPRAQRHLRHLAVYRTPRDKLSCIMRCVTSIMAVLGLTEGSTPSADDLTPVLVYVILKVNPPSLLSTIELVNALGGSALQGEALYWWTQFCAAVAYIKTMDYPRPDNNDT</sequence>
<feature type="compositionally biased region" description="Polar residues" evidence="6">
    <location>
        <begin position="708"/>
        <end position="728"/>
    </location>
</feature>
<organism evidence="9 10">
    <name type="scientific">Spodoptera exigua</name>
    <name type="common">Beet armyworm</name>
    <name type="synonym">Noctua fulgens</name>
    <dbReference type="NCBI Taxonomy" id="7107"/>
    <lineage>
        <taxon>Eukaryota</taxon>
        <taxon>Metazoa</taxon>
        <taxon>Ecdysozoa</taxon>
        <taxon>Arthropoda</taxon>
        <taxon>Hexapoda</taxon>
        <taxon>Insecta</taxon>
        <taxon>Pterygota</taxon>
        <taxon>Neoptera</taxon>
        <taxon>Endopterygota</taxon>
        <taxon>Lepidoptera</taxon>
        <taxon>Glossata</taxon>
        <taxon>Ditrysia</taxon>
        <taxon>Noctuoidea</taxon>
        <taxon>Noctuidae</taxon>
        <taxon>Amphipyrinae</taxon>
        <taxon>Spodoptera</taxon>
    </lineage>
</organism>
<comment type="caution">
    <text evidence="9">The sequence shown here is derived from an EMBL/GenBank/DDBJ whole genome shotgun (WGS) entry which is preliminary data.</text>
</comment>
<evidence type="ECO:0000259" key="7">
    <source>
        <dbReference type="PROSITE" id="PS50018"/>
    </source>
</evidence>
<feature type="compositionally biased region" description="Basic and acidic residues" evidence="6">
    <location>
        <begin position="957"/>
        <end position="978"/>
    </location>
</feature>
<dbReference type="InterPro" id="IPR045046">
    <property type="entry name" value="Vps9-like"/>
</dbReference>
<evidence type="ECO:0000256" key="5">
    <source>
        <dbReference type="ARBA" id="ARBA00023136"/>
    </source>
</evidence>